<evidence type="ECO:0000313" key="2">
    <source>
        <dbReference type="Proteomes" id="UP000229526"/>
    </source>
</evidence>
<evidence type="ECO:0008006" key="3">
    <source>
        <dbReference type="Google" id="ProtNLM"/>
    </source>
</evidence>
<gene>
    <name evidence="1" type="ORF">COU11_01465</name>
</gene>
<dbReference type="SUPFAM" id="SSF143100">
    <property type="entry name" value="TTHA1013/TTHA0281-like"/>
    <property type="match status" value="1"/>
</dbReference>
<protein>
    <recommendedName>
        <fullName evidence="3">Type II toxin-antitoxin system HicB family antitoxin</fullName>
    </recommendedName>
</protein>
<dbReference type="EMBL" id="PFBD01000015">
    <property type="protein sequence ID" value="PIR87204.1"/>
    <property type="molecule type" value="Genomic_DNA"/>
</dbReference>
<accession>A0A2H0ULB5</accession>
<evidence type="ECO:0000313" key="1">
    <source>
        <dbReference type="EMBL" id="PIR87204.1"/>
    </source>
</evidence>
<comment type="caution">
    <text evidence="1">The sequence shown here is derived from an EMBL/GenBank/DDBJ whole genome shotgun (WGS) entry which is preliminary data.</text>
</comment>
<proteinExistence type="predicted"/>
<name>A0A2H0ULB5_9BACT</name>
<dbReference type="Proteomes" id="UP000229526">
    <property type="component" value="Unassembled WGS sequence"/>
</dbReference>
<reference evidence="2" key="1">
    <citation type="submission" date="2017-09" db="EMBL/GenBank/DDBJ databases">
        <title>Depth-based differentiation of microbial function through sediment-hosted aquifers and enrichment of novel symbionts in the deep terrestrial subsurface.</title>
        <authorList>
            <person name="Probst A.J."/>
            <person name="Ladd B."/>
            <person name="Jarett J.K."/>
            <person name="Geller-Mcgrath D.E."/>
            <person name="Sieber C.M.K."/>
            <person name="Emerson J.B."/>
            <person name="Anantharaman K."/>
            <person name="Thomas B.C."/>
            <person name="Malmstrom R."/>
            <person name="Stieglmeier M."/>
            <person name="Klingl A."/>
            <person name="Woyke T."/>
            <person name="Ryan C.M."/>
            <person name="Banfield J.F."/>
        </authorList>
    </citation>
    <scope>NUCLEOTIDE SEQUENCE [LARGE SCALE GENOMIC DNA]</scope>
</reference>
<dbReference type="AlphaFoldDB" id="A0A2H0ULB5"/>
<dbReference type="Gene3D" id="3.30.160.250">
    <property type="match status" value="1"/>
</dbReference>
<organism evidence="1 2">
    <name type="scientific">Candidatus Harrisonbacteria bacterium CG10_big_fil_rev_8_21_14_0_10_49_15</name>
    <dbReference type="NCBI Taxonomy" id="1974587"/>
    <lineage>
        <taxon>Bacteria</taxon>
        <taxon>Candidatus Harrisoniibacteriota</taxon>
    </lineage>
</organism>
<dbReference type="InterPro" id="IPR035069">
    <property type="entry name" value="TTHA1013/TTHA0281-like"/>
</dbReference>
<sequence>MQSIIQFHISKGVRQYVAEGANLPIVTQGKTMDELLKNIHEAVTLHLQDENLADLGLAPKPSVLVNMELPALTDA</sequence>